<evidence type="ECO:0000256" key="7">
    <source>
        <dbReference type="SAM" id="Phobius"/>
    </source>
</evidence>
<feature type="transmembrane region" description="Helical" evidence="7">
    <location>
        <begin position="116"/>
        <end position="141"/>
    </location>
</feature>
<evidence type="ECO:0000256" key="5">
    <source>
        <dbReference type="ARBA" id="ARBA00023136"/>
    </source>
</evidence>
<evidence type="ECO:0000256" key="2">
    <source>
        <dbReference type="ARBA" id="ARBA00022475"/>
    </source>
</evidence>
<dbReference type="Pfam" id="PF01618">
    <property type="entry name" value="MotA_ExbB"/>
    <property type="match status" value="1"/>
</dbReference>
<dbReference type="EMBL" id="JAGQHR010000012">
    <property type="protein sequence ID" value="MCA9726237.1"/>
    <property type="molecule type" value="Genomic_DNA"/>
</dbReference>
<dbReference type="Proteomes" id="UP000697710">
    <property type="component" value="Unassembled WGS sequence"/>
</dbReference>
<dbReference type="GO" id="GO:0005886">
    <property type="term" value="C:plasma membrane"/>
    <property type="evidence" value="ECO:0007669"/>
    <property type="project" value="UniProtKB-SubCell"/>
</dbReference>
<protein>
    <submittedName>
        <fullName evidence="9">MotA/TolQ/ExbB proton channel family protein</fullName>
    </submittedName>
</protein>
<dbReference type="PANTHER" id="PTHR30625:SF11">
    <property type="entry name" value="MOTA_TOLQ_EXBB PROTON CHANNEL DOMAIN-CONTAINING PROTEIN"/>
    <property type="match status" value="1"/>
</dbReference>
<evidence type="ECO:0000313" key="9">
    <source>
        <dbReference type="EMBL" id="MCA9726237.1"/>
    </source>
</evidence>
<keyword evidence="5 7" id="KW-0472">Membrane</keyword>
<dbReference type="GO" id="GO:0017038">
    <property type="term" value="P:protein import"/>
    <property type="evidence" value="ECO:0007669"/>
    <property type="project" value="TreeGrafter"/>
</dbReference>
<keyword evidence="3 7" id="KW-0812">Transmembrane</keyword>
<keyword evidence="4 7" id="KW-1133">Transmembrane helix</keyword>
<reference evidence="9" key="2">
    <citation type="journal article" date="2021" name="Microbiome">
        <title>Successional dynamics and alternative stable states in a saline activated sludge microbial community over 9 years.</title>
        <authorList>
            <person name="Wang Y."/>
            <person name="Ye J."/>
            <person name="Ju F."/>
            <person name="Liu L."/>
            <person name="Boyd J.A."/>
            <person name="Deng Y."/>
            <person name="Parks D.H."/>
            <person name="Jiang X."/>
            <person name="Yin X."/>
            <person name="Woodcroft B.J."/>
            <person name="Tyson G.W."/>
            <person name="Hugenholtz P."/>
            <person name="Polz M.F."/>
            <person name="Zhang T."/>
        </authorList>
    </citation>
    <scope>NUCLEOTIDE SEQUENCE</scope>
    <source>
        <strain evidence="9">HKST-UBA01</strain>
    </source>
</reference>
<accession>A0A956RND5</accession>
<evidence type="ECO:0000256" key="4">
    <source>
        <dbReference type="ARBA" id="ARBA00022989"/>
    </source>
</evidence>
<organism evidence="9 10">
    <name type="scientific">Eiseniibacteriota bacterium</name>
    <dbReference type="NCBI Taxonomy" id="2212470"/>
    <lineage>
        <taxon>Bacteria</taxon>
        <taxon>Candidatus Eiseniibacteriota</taxon>
    </lineage>
</organism>
<feature type="transmembrane region" description="Helical" evidence="7">
    <location>
        <begin position="153"/>
        <end position="179"/>
    </location>
</feature>
<evidence type="ECO:0000259" key="8">
    <source>
        <dbReference type="Pfam" id="PF01618"/>
    </source>
</evidence>
<dbReference type="AlphaFoldDB" id="A0A956RND5"/>
<keyword evidence="6" id="KW-0813">Transport</keyword>
<name>A0A956RND5_UNCEI</name>
<dbReference type="InterPro" id="IPR002898">
    <property type="entry name" value="MotA_ExbB_proton_chnl"/>
</dbReference>
<proteinExistence type="inferred from homology"/>
<comment type="subcellular location">
    <subcellularLocation>
        <location evidence="1">Cell membrane</location>
        <topology evidence="1">Multi-pass membrane protein</topology>
    </subcellularLocation>
    <subcellularLocation>
        <location evidence="6">Membrane</location>
        <topology evidence="6">Multi-pass membrane protein</topology>
    </subcellularLocation>
</comment>
<keyword evidence="6" id="KW-0653">Protein transport</keyword>
<comment type="similarity">
    <text evidence="6">Belongs to the exbB/tolQ family.</text>
</comment>
<feature type="transmembrane region" description="Helical" evidence="7">
    <location>
        <begin position="15"/>
        <end position="33"/>
    </location>
</feature>
<evidence type="ECO:0000313" key="10">
    <source>
        <dbReference type="Proteomes" id="UP000697710"/>
    </source>
</evidence>
<keyword evidence="2" id="KW-1003">Cell membrane</keyword>
<reference evidence="9" key="1">
    <citation type="submission" date="2020-04" db="EMBL/GenBank/DDBJ databases">
        <authorList>
            <person name="Zhang T."/>
        </authorList>
    </citation>
    <scope>NUCLEOTIDE SEQUENCE</scope>
    <source>
        <strain evidence="9">HKST-UBA01</strain>
    </source>
</reference>
<feature type="domain" description="MotA/TolQ/ExbB proton channel" evidence="8">
    <location>
        <begin position="75"/>
        <end position="195"/>
    </location>
</feature>
<evidence type="ECO:0000256" key="3">
    <source>
        <dbReference type="ARBA" id="ARBA00022692"/>
    </source>
</evidence>
<gene>
    <name evidence="9" type="ORF">KC729_01035</name>
</gene>
<dbReference type="InterPro" id="IPR050790">
    <property type="entry name" value="ExbB/TolQ_transport"/>
</dbReference>
<evidence type="ECO:0000256" key="6">
    <source>
        <dbReference type="RuleBase" id="RU004057"/>
    </source>
</evidence>
<dbReference type="PANTHER" id="PTHR30625">
    <property type="entry name" value="PROTEIN TOLQ"/>
    <property type="match status" value="1"/>
</dbReference>
<sequence>MSFVSTLSTFFRDGGPFMFVILAVGVLVLGISLERIWVIGRASALDAGRFLRDVEQRVTQGDLQGALQIARQVQTPVGRVAQSVITADRSTDDRLMTAAEGTASAVLPPLSRRLPFLAVLANTATLLGLLGTIFGLTTAFSAVGAADPAQRSAFLAVGISQALNTTSLGLIVAIPTLLLHTFLVGRVESIVDQVEEASARIIQAMTRAGRAA</sequence>
<comment type="caution">
    <text evidence="9">The sequence shown here is derived from an EMBL/GenBank/DDBJ whole genome shotgun (WGS) entry which is preliminary data.</text>
</comment>
<evidence type="ECO:0000256" key="1">
    <source>
        <dbReference type="ARBA" id="ARBA00004651"/>
    </source>
</evidence>